<reference evidence="1" key="1">
    <citation type="submission" date="2014-11" db="EMBL/GenBank/DDBJ databases">
        <authorList>
            <person name="Amaro Gonzalez C."/>
        </authorList>
    </citation>
    <scope>NUCLEOTIDE SEQUENCE</scope>
</reference>
<organism evidence="1">
    <name type="scientific">Anguilla anguilla</name>
    <name type="common">European freshwater eel</name>
    <name type="synonym">Muraena anguilla</name>
    <dbReference type="NCBI Taxonomy" id="7936"/>
    <lineage>
        <taxon>Eukaryota</taxon>
        <taxon>Metazoa</taxon>
        <taxon>Chordata</taxon>
        <taxon>Craniata</taxon>
        <taxon>Vertebrata</taxon>
        <taxon>Euteleostomi</taxon>
        <taxon>Actinopterygii</taxon>
        <taxon>Neopterygii</taxon>
        <taxon>Teleostei</taxon>
        <taxon>Anguilliformes</taxon>
        <taxon>Anguillidae</taxon>
        <taxon>Anguilla</taxon>
    </lineage>
</organism>
<dbReference type="AlphaFoldDB" id="A0A0E9T460"/>
<evidence type="ECO:0000313" key="1">
    <source>
        <dbReference type="EMBL" id="JAH47755.1"/>
    </source>
</evidence>
<dbReference type="EMBL" id="GBXM01060822">
    <property type="protein sequence ID" value="JAH47755.1"/>
    <property type="molecule type" value="Transcribed_RNA"/>
</dbReference>
<accession>A0A0E9T460</accession>
<reference evidence="1" key="2">
    <citation type="journal article" date="2015" name="Fish Shellfish Immunol.">
        <title>Early steps in the European eel (Anguilla anguilla)-Vibrio vulnificus interaction in the gills: Role of the RtxA13 toxin.</title>
        <authorList>
            <person name="Callol A."/>
            <person name="Pajuelo D."/>
            <person name="Ebbesson L."/>
            <person name="Teles M."/>
            <person name="MacKenzie S."/>
            <person name="Amaro C."/>
        </authorList>
    </citation>
    <scope>NUCLEOTIDE SEQUENCE</scope>
</reference>
<protein>
    <submittedName>
        <fullName evidence="1">Uncharacterized protein</fullName>
    </submittedName>
</protein>
<sequence length="34" mass="3872">MVTVTLAHRRLAMDSGLLSRVSPANNLRCQYRIQ</sequence>
<name>A0A0E9T460_ANGAN</name>
<proteinExistence type="predicted"/>